<dbReference type="Proteomes" id="UP001197214">
    <property type="component" value="Unassembled WGS sequence"/>
</dbReference>
<dbReference type="Pfam" id="PF02518">
    <property type="entry name" value="HATPase_c"/>
    <property type="match status" value="1"/>
</dbReference>
<keyword evidence="4" id="KW-1003">Cell membrane</keyword>
<accession>A0ABS6XN50</accession>
<comment type="caution">
    <text evidence="16">The sequence shown here is derived from an EMBL/GenBank/DDBJ whole genome shotgun (WGS) entry which is preliminary data.</text>
</comment>
<keyword evidence="12 14" id="KW-0472">Membrane</keyword>
<evidence type="ECO:0000256" key="3">
    <source>
        <dbReference type="ARBA" id="ARBA00012438"/>
    </source>
</evidence>
<reference evidence="16 17" key="1">
    <citation type="submission" date="2021-07" db="EMBL/GenBank/DDBJ databases">
        <title>Stakelama flava sp. nov., a novel endophytic bacterium isolated from branch of Kandelia candel.</title>
        <authorList>
            <person name="Tuo L."/>
        </authorList>
    </citation>
    <scope>NUCLEOTIDE SEQUENCE [LARGE SCALE GENOMIC DNA]</scope>
    <source>
        <strain evidence="16 17">CBK3Z-3</strain>
    </source>
</reference>
<dbReference type="InterPro" id="IPR005467">
    <property type="entry name" value="His_kinase_dom"/>
</dbReference>
<dbReference type="EMBL" id="JAHWZX010000011">
    <property type="protein sequence ID" value="MBW4331634.1"/>
    <property type="molecule type" value="Genomic_DNA"/>
</dbReference>
<dbReference type="PANTHER" id="PTHR43065:SF46">
    <property type="entry name" value="C4-DICARBOXYLATE TRANSPORT SENSOR PROTEIN DCTB"/>
    <property type="match status" value="1"/>
</dbReference>
<comment type="catalytic activity">
    <reaction evidence="1">
        <text>ATP + protein L-histidine = ADP + protein N-phospho-L-histidine.</text>
        <dbReference type="EC" id="2.7.13.3"/>
    </reaction>
</comment>
<dbReference type="EC" id="2.7.13.3" evidence="3"/>
<evidence type="ECO:0000256" key="1">
    <source>
        <dbReference type="ARBA" id="ARBA00000085"/>
    </source>
</evidence>
<dbReference type="RefSeq" id="WP_219238754.1">
    <property type="nucleotide sequence ID" value="NZ_JAHWZX010000011.1"/>
</dbReference>
<dbReference type="SMART" id="SM00387">
    <property type="entry name" value="HATPase_c"/>
    <property type="match status" value="1"/>
</dbReference>
<dbReference type="PIRSF" id="PIRSF036431">
    <property type="entry name" value="STHK_DctB"/>
    <property type="match status" value="1"/>
</dbReference>
<dbReference type="Pfam" id="PF00512">
    <property type="entry name" value="HisKA"/>
    <property type="match status" value="1"/>
</dbReference>
<evidence type="ECO:0000313" key="16">
    <source>
        <dbReference type="EMBL" id="MBW4331634.1"/>
    </source>
</evidence>
<name>A0ABS6XN50_9SPHN</name>
<evidence type="ECO:0000256" key="6">
    <source>
        <dbReference type="ARBA" id="ARBA00022692"/>
    </source>
</evidence>
<feature type="transmembrane region" description="Helical" evidence="14">
    <location>
        <begin position="279"/>
        <end position="300"/>
    </location>
</feature>
<evidence type="ECO:0000256" key="10">
    <source>
        <dbReference type="ARBA" id="ARBA00022989"/>
    </source>
</evidence>
<evidence type="ECO:0000256" key="8">
    <source>
        <dbReference type="ARBA" id="ARBA00022777"/>
    </source>
</evidence>
<proteinExistence type="predicted"/>
<keyword evidence="10 14" id="KW-1133">Transmembrane helix</keyword>
<keyword evidence="9" id="KW-0067">ATP-binding</keyword>
<dbReference type="CDD" id="cd00082">
    <property type="entry name" value="HisKA"/>
    <property type="match status" value="1"/>
</dbReference>
<sequence length="577" mass="62126">MSLAAALIALSGLAWLSDRWADQRARERAEQSAHQAAILRAGLLGSELQKFQLLPVVIPEYPDVTEVLQQHRPDRIARLNDTLSSLARRTDAAAIYLIDRTGMTIAASNAGSPDSFVGQNYGFRPYFKRAMQSGGAQLFALGTVSRRAGLYIAARVDHGKRPLGVLVVKVEFAALEAIWAAQPGITAVADNHGVVIIASRPDWHFRSLTPLSEPVRSIIRRTRQFGEGAGPPLDIATNGNGETRIGDHAYMASQVSVPLLDGRLINYQPLDREKRSAHALARLALGIAFAAALLVAGLVFRAHERRSLQRAARQALEQQVALRTRELTETNDQLRAESRERARADHRYRLAREELAQANRLGSIGQITAGVAHEINQPVAAIRTFAENARAFLDRGARDKVAGNIAHIVALTQRIGAITAELRAFARRGTPAIGAVQLSEVVEGTLLLIGDAVRGASIALEQVDTDTSIAVAADRIRLEQILVNLIQNAIQALETTNGPVIRIIVTGTPSIIVADNGPGIAPEIASDVFTPFVTSKPKGLGLGLGIARDIAREFGGELYIIPSPLGGAAFELRLKQA</sequence>
<evidence type="ECO:0000256" key="13">
    <source>
        <dbReference type="SAM" id="Coils"/>
    </source>
</evidence>
<feature type="domain" description="Histidine kinase" evidence="15">
    <location>
        <begin position="370"/>
        <end position="577"/>
    </location>
</feature>
<keyword evidence="6 14" id="KW-0812">Transmembrane</keyword>
<dbReference type="PROSITE" id="PS50109">
    <property type="entry name" value="HIS_KIN"/>
    <property type="match status" value="1"/>
</dbReference>
<dbReference type="GO" id="GO:0016301">
    <property type="term" value="F:kinase activity"/>
    <property type="evidence" value="ECO:0007669"/>
    <property type="project" value="UniProtKB-KW"/>
</dbReference>
<dbReference type="CDD" id="cd00075">
    <property type="entry name" value="HATPase"/>
    <property type="match status" value="1"/>
</dbReference>
<evidence type="ECO:0000256" key="5">
    <source>
        <dbReference type="ARBA" id="ARBA00022679"/>
    </source>
</evidence>
<evidence type="ECO:0000313" key="17">
    <source>
        <dbReference type="Proteomes" id="UP001197214"/>
    </source>
</evidence>
<organism evidence="16 17">
    <name type="scientific">Stakelama flava</name>
    <dbReference type="NCBI Taxonomy" id="2860338"/>
    <lineage>
        <taxon>Bacteria</taxon>
        <taxon>Pseudomonadati</taxon>
        <taxon>Pseudomonadota</taxon>
        <taxon>Alphaproteobacteria</taxon>
        <taxon>Sphingomonadales</taxon>
        <taxon>Sphingomonadaceae</taxon>
        <taxon>Stakelama</taxon>
    </lineage>
</organism>
<dbReference type="InterPro" id="IPR003661">
    <property type="entry name" value="HisK_dim/P_dom"/>
</dbReference>
<evidence type="ECO:0000256" key="11">
    <source>
        <dbReference type="ARBA" id="ARBA00023012"/>
    </source>
</evidence>
<dbReference type="InterPro" id="IPR033479">
    <property type="entry name" value="dCache_1"/>
</dbReference>
<evidence type="ECO:0000256" key="12">
    <source>
        <dbReference type="ARBA" id="ARBA00023136"/>
    </source>
</evidence>
<dbReference type="InterPro" id="IPR017055">
    <property type="entry name" value="Sig_transdc_His_kinase_DctB"/>
</dbReference>
<protein>
    <recommendedName>
        <fullName evidence="3">histidine kinase</fullName>
        <ecNumber evidence="3">2.7.13.3</ecNumber>
    </recommendedName>
</protein>
<dbReference type="Pfam" id="PF02743">
    <property type="entry name" value="dCache_1"/>
    <property type="match status" value="1"/>
</dbReference>
<keyword evidence="7" id="KW-0547">Nucleotide-binding</keyword>
<comment type="subcellular location">
    <subcellularLocation>
        <location evidence="2">Cell membrane</location>
        <topology evidence="2">Multi-pass membrane protein</topology>
    </subcellularLocation>
</comment>
<dbReference type="PANTHER" id="PTHR43065">
    <property type="entry name" value="SENSOR HISTIDINE KINASE"/>
    <property type="match status" value="1"/>
</dbReference>
<evidence type="ECO:0000256" key="9">
    <source>
        <dbReference type="ARBA" id="ARBA00022840"/>
    </source>
</evidence>
<evidence type="ECO:0000256" key="2">
    <source>
        <dbReference type="ARBA" id="ARBA00004651"/>
    </source>
</evidence>
<dbReference type="SMART" id="SM00388">
    <property type="entry name" value="HisKA"/>
    <property type="match status" value="1"/>
</dbReference>
<keyword evidence="13" id="KW-0175">Coiled coil</keyword>
<keyword evidence="5" id="KW-0808">Transferase</keyword>
<evidence type="ECO:0000259" key="15">
    <source>
        <dbReference type="PROSITE" id="PS50109"/>
    </source>
</evidence>
<gene>
    <name evidence="16" type="ORF">KY084_12215</name>
</gene>
<evidence type="ECO:0000256" key="14">
    <source>
        <dbReference type="SAM" id="Phobius"/>
    </source>
</evidence>
<dbReference type="InterPro" id="IPR003594">
    <property type="entry name" value="HATPase_dom"/>
</dbReference>
<evidence type="ECO:0000256" key="4">
    <source>
        <dbReference type="ARBA" id="ARBA00022475"/>
    </source>
</evidence>
<keyword evidence="8 16" id="KW-0418">Kinase</keyword>
<evidence type="ECO:0000256" key="7">
    <source>
        <dbReference type="ARBA" id="ARBA00022741"/>
    </source>
</evidence>
<keyword evidence="17" id="KW-1185">Reference proteome</keyword>
<feature type="coiled-coil region" evidence="13">
    <location>
        <begin position="313"/>
        <end position="361"/>
    </location>
</feature>
<keyword evidence="11" id="KW-0902">Two-component regulatory system</keyword>